<dbReference type="PANTHER" id="PTHR38109">
    <property type="entry name" value="PROTEIN YCGL"/>
    <property type="match status" value="1"/>
</dbReference>
<dbReference type="SUPFAM" id="SSF160191">
    <property type="entry name" value="YcgL-like"/>
    <property type="match status" value="1"/>
</dbReference>
<dbReference type="EMBL" id="UGSS01000002">
    <property type="protein sequence ID" value="SUB33112.1"/>
    <property type="molecule type" value="Genomic_DNA"/>
</dbReference>
<gene>
    <name evidence="3" type="primary">ycgL</name>
    <name evidence="3" type="ORF">NCTC10699_00713</name>
</gene>
<dbReference type="AlphaFoldDB" id="A0A379B3T3"/>
<accession>A0A379B3T3</accession>
<evidence type="ECO:0000313" key="4">
    <source>
        <dbReference type="Proteomes" id="UP000254280"/>
    </source>
</evidence>
<feature type="domain" description="YcgL" evidence="2">
    <location>
        <begin position="1"/>
        <end position="85"/>
    </location>
</feature>
<dbReference type="InterPro" id="IPR038068">
    <property type="entry name" value="YcgL-like_sf"/>
</dbReference>
<dbReference type="InterPro" id="IPR027354">
    <property type="entry name" value="YcgL_dom"/>
</dbReference>
<reference evidence="3 4" key="1">
    <citation type="submission" date="2018-06" db="EMBL/GenBank/DDBJ databases">
        <authorList>
            <consortium name="Pathogen Informatics"/>
            <person name="Doyle S."/>
        </authorList>
    </citation>
    <scope>NUCLEOTIDE SEQUENCE [LARGE SCALE GENOMIC DNA]</scope>
    <source>
        <strain evidence="3 4">NCTC10699</strain>
    </source>
</reference>
<protein>
    <recommendedName>
        <fullName evidence="1">YcgL domain-containing protein NCTC10699_00713</fullName>
    </recommendedName>
</protein>
<dbReference type="HAMAP" id="MF_01866">
    <property type="entry name" value="UPF0745"/>
    <property type="match status" value="1"/>
</dbReference>
<keyword evidence="4" id="KW-1185">Reference proteome</keyword>
<proteinExistence type="inferred from homology"/>
<dbReference type="Gene3D" id="3.10.510.20">
    <property type="entry name" value="YcgL domain"/>
    <property type="match status" value="1"/>
</dbReference>
<dbReference type="PANTHER" id="PTHR38109:SF1">
    <property type="entry name" value="PROTEIN YCGL"/>
    <property type="match status" value="1"/>
</dbReference>
<dbReference type="PROSITE" id="PS51648">
    <property type="entry name" value="YCGL"/>
    <property type="match status" value="1"/>
</dbReference>
<dbReference type="Proteomes" id="UP000254280">
    <property type="component" value="Unassembled WGS sequence"/>
</dbReference>
<evidence type="ECO:0000313" key="3">
    <source>
        <dbReference type="EMBL" id="SUB33112.1"/>
    </source>
</evidence>
<dbReference type="Pfam" id="PF05166">
    <property type="entry name" value="YcgL"/>
    <property type="match status" value="1"/>
</dbReference>
<name>A0A379B3T3_9PAST</name>
<evidence type="ECO:0000259" key="2">
    <source>
        <dbReference type="PROSITE" id="PS51648"/>
    </source>
</evidence>
<evidence type="ECO:0000256" key="1">
    <source>
        <dbReference type="HAMAP-Rule" id="MF_01866"/>
    </source>
</evidence>
<dbReference type="OrthoDB" id="7062382at2"/>
<sequence length="93" mass="10853">MLCAIYKSKKKDGMYLYVEKRDVFDNVPPELKALFGTPIFVMLFNLKGNKSLIQADNQEVLAHLQNQGFYLQMPKVEENLLELHKRQQKNTAH</sequence>
<organism evidence="3 4">
    <name type="scientific">[Pasteurella] mairii</name>
    <dbReference type="NCBI Taxonomy" id="757"/>
    <lineage>
        <taxon>Bacteria</taxon>
        <taxon>Pseudomonadati</taxon>
        <taxon>Pseudomonadota</taxon>
        <taxon>Gammaproteobacteria</taxon>
        <taxon>Pasteurellales</taxon>
        <taxon>Pasteurellaceae</taxon>
    </lineage>
</organism>